<proteinExistence type="predicted"/>
<comment type="caution">
    <text evidence="1">The sequence shown here is derived from an EMBL/GenBank/DDBJ whole genome shotgun (WGS) entry which is preliminary data.</text>
</comment>
<dbReference type="Proteomes" id="UP001176429">
    <property type="component" value="Unassembled WGS sequence"/>
</dbReference>
<keyword evidence="2" id="KW-1185">Reference proteome</keyword>
<accession>A0ABT9BGK8</accession>
<sequence length="325" mass="35047">MTTILEGAFQQNPFENPTFTPARKIVFGLDEASRLEALDAAIFASHIDLTRACCEALSAALGSTGSSLSQQTGATASTNEKLAAVRYAIGSNAPLVKKRVQGDKSLLKKIFTTHVEYFTTELNHTNAAERLDEMSKNLKANPTLVTKEITEEINGAIKAYWDDRKVQTTEKTAVNTGRLNSSTAEQALNQQLWLNECAVVQAYPAPEQLKQRQAATNHALLLRVSNGSHASTFADFIQPQLTADVVADTLPAATKRLVLANPGPVRLCFALSASPTEFPSTGVVEIVPGAQQKMKLQGLGDPTVLPYLLVHNPTSELGQYKVTLG</sequence>
<reference evidence="1" key="1">
    <citation type="submission" date="2023-07" db="EMBL/GenBank/DDBJ databases">
        <authorList>
            <person name="Kim M.K."/>
        </authorList>
    </citation>
    <scope>NUCLEOTIDE SEQUENCE</scope>
    <source>
        <strain evidence="1">ASUV-10-1</strain>
    </source>
</reference>
<organism evidence="1 2">
    <name type="scientific">Hymenobacter aranciens</name>
    <dbReference type="NCBI Taxonomy" id="3063996"/>
    <lineage>
        <taxon>Bacteria</taxon>
        <taxon>Pseudomonadati</taxon>
        <taxon>Bacteroidota</taxon>
        <taxon>Cytophagia</taxon>
        <taxon>Cytophagales</taxon>
        <taxon>Hymenobacteraceae</taxon>
        <taxon>Hymenobacter</taxon>
    </lineage>
</organism>
<dbReference type="RefSeq" id="WP_305006970.1">
    <property type="nucleotide sequence ID" value="NZ_JAUQSY010000008.1"/>
</dbReference>
<evidence type="ECO:0000313" key="1">
    <source>
        <dbReference type="EMBL" id="MDO7875653.1"/>
    </source>
</evidence>
<gene>
    <name evidence="1" type="ORF">Q5H93_12990</name>
</gene>
<evidence type="ECO:0000313" key="2">
    <source>
        <dbReference type="Proteomes" id="UP001176429"/>
    </source>
</evidence>
<dbReference type="EMBL" id="JAUQSY010000008">
    <property type="protein sequence ID" value="MDO7875653.1"/>
    <property type="molecule type" value="Genomic_DNA"/>
</dbReference>
<name>A0ABT9BGK8_9BACT</name>
<protein>
    <submittedName>
        <fullName evidence="1">Uncharacterized protein</fullName>
    </submittedName>
</protein>